<organism evidence="15 16">
    <name type="scientific">Ancylostoma ceylanicum</name>
    <dbReference type="NCBI Taxonomy" id="53326"/>
    <lineage>
        <taxon>Eukaryota</taxon>
        <taxon>Metazoa</taxon>
        <taxon>Ecdysozoa</taxon>
        <taxon>Nematoda</taxon>
        <taxon>Chromadorea</taxon>
        <taxon>Rhabditida</taxon>
        <taxon>Rhabditina</taxon>
        <taxon>Rhabditomorpha</taxon>
        <taxon>Strongyloidea</taxon>
        <taxon>Ancylostomatidae</taxon>
        <taxon>Ancylostomatinae</taxon>
        <taxon>Ancylostoma</taxon>
    </lineage>
</organism>
<protein>
    <recommendedName>
        <fullName evidence="14">C2H2-type domain-containing protein</fullName>
    </recommendedName>
</protein>
<evidence type="ECO:0000256" key="11">
    <source>
        <dbReference type="ARBA" id="ARBA00023242"/>
    </source>
</evidence>
<feature type="domain" description="C2H2-type" evidence="14">
    <location>
        <begin position="359"/>
        <end position="386"/>
    </location>
</feature>
<dbReference type="Pfam" id="PF00096">
    <property type="entry name" value="zf-C2H2"/>
    <property type="match status" value="3"/>
</dbReference>
<dbReference type="AlphaFoldDB" id="A0A016S6B4"/>
<dbReference type="SUPFAM" id="SSF57667">
    <property type="entry name" value="beta-beta-alpha zinc fingers"/>
    <property type="match status" value="3"/>
</dbReference>
<evidence type="ECO:0000256" key="2">
    <source>
        <dbReference type="ARBA" id="ARBA00004123"/>
    </source>
</evidence>
<dbReference type="FunFam" id="3.30.160.60:FF:000185">
    <property type="entry name" value="zinc finger protein 319"/>
    <property type="match status" value="1"/>
</dbReference>
<keyword evidence="5" id="KW-0677">Repeat</keyword>
<comment type="function">
    <text evidence="1">May be involved in transcriptional regulation.</text>
</comment>
<feature type="region of interest" description="Disordered" evidence="13">
    <location>
        <begin position="101"/>
        <end position="122"/>
    </location>
</feature>
<evidence type="ECO:0000313" key="16">
    <source>
        <dbReference type="Proteomes" id="UP000024635"/>
    </source>
</evidence>
<evidence type="ECO:0000256" key="7">
    <source>
        <dbReference type="ARBA" id="ARBA00022833"/>
    </source>
</evidence>
<evidence type="ECO:0000313" key="15">
    <source>
        <dbReference type="EMBL" id="EYB85784.1"/>
    </source>
</evidence>
<feature type="compositionally biased region" description="Low complexity" evidence="13">
    <location>
        <begin position="101"/>
        <end position="111"/>
    </location>
</feature>
<keyword evidence="6 12" id="KW-0863">Zinc-finger</keyword>
<dbReference type="PROSITE" id="PS00028">
    <property type="entry name" value="ZINC_FINGER_C2H2_1"/>
    <property type="match status" value="4"/>
</dbReference>
<dbReference type="Proteomes" id="UP000024635">
    <property type="component" value="Unassembled WGS sequence"/>
</dbReference>
<accession>A0A016S6B4</accession>
<gene>
    <name evidence="15" type="primary">Acey_s0290.g1519</name>
    <name evidence="15" type="synonym">Acey-zfp-2</name>
    <name evidence="15" type="ORF">Y032_0290g1519</name>
</gene>
<dbReference type="Pfam" id="PF12874">
    <property type="entry name" value="zf-met"/>
    <property type="match status" value="1"/>
</dbReference>
<evidence type="ECO:0000256" key="3">
    <source>
        <dbReference type="ARBA" id="ARBA00006991"/>
    </source>
</evidence>
<reference evidence="16" key="1">
    <citation type="journal article" date="2015" name="Nat. Genet.">
        <title>The genome and transcriptome of the zoonotic hookworm Ancylostoma ceylanicum identify infection-specific gene families.</title>
        <authorList>
            <person name="Schwarz E.M."/>
            <person name="Hu Y."/>
            <person name="Antoshechkin I."/>
            <person name="Miller M.M."/>
            <person name="Sternberg P.W."/>
            <person name="Aroian R.V."/>
        </authorList>
    </citation>
    <scope>NUCLEOTIDE SEQUENCE</scope>
    <source>
        <strain evidence="16">HY135</strain>
    </source>
</reference>
<dbReference type="PANTHER" id="PTHR24379">
    <property type="entry name" value="KRAB AND ZINC FINGER DOMAIN-CONTAINING"/>
    <property type="match status" value="1"/>
</dbReference>
<comment type="similarity">
    <text evidence="3">Belongs to the krueppel C2H2-type zinc-finger protein family.</text>
</comment>
<feature type="domain" description="C2H2-type" evidence="14">
    <location>
        <begin position="196"/>
        <end position="223"/>
    </location>
</feature>
<dbReference type="GO" id="GO:0000122">
    <property type="term" value="P:negative regulation of transcription by RNA polymerase II"/>
    <property type="evidence" value="ECO:0007669"/>
    <property type="project" value="UniProtKB-ARBA"/>
</dbReference>
<proteinExistence type="inferred from homology"/>
<keyword evidence="11" id="KW-0539">Nucleus</keyword>
<dbReference type="PROSITE" id="PS50157">
    <property type="entry name" value="ZINC_FINGER_C2H2_2"/>
    <property type="match status" value="4"/>
</dbReference>
<evidence type="ECO:0000256" key="13">
    <source>
        <dbReference type="SAM" id="MobiDB-lite"/>
    </source>
</evidence>
<evidence type="ECO:0000256" key="10">
    <source>
        <dbReference type="ARBA" id="ARBA00023163"/>
    </source>
</evidence>
<evidence type="ECO:0000259" key="14">
    <source>
        <dbReference type="PROSITE" id="PS50157"/>
    </source>
</evidence>
<dbReference type="InterPro" id="IPR036236">
    <property type="entry name" value="Znf_C2H2_sf"/>
</dbReference>
<dbReference type="Gene3D" id="3.30.160.60">
    <property type="entry name" value="Classic Zinc Finger"/>
    <property type="match status" value="5"/>
</dbReference>
<feature type="domain" description="C2H2-type" evidence="14">
    <location>
        <begin position="224"/>
        <end position="246"/>
    </location>
</feature>
<name>A0A016S6B4_9BILA</name>
<dbReference type="SMART" id="SM00355">
    <property type="entry name" value="ZnF_C2H2"/>
    <property type="match status" value="7"/>
</dbReference>
<evidence type="ECO:0000256" key="8">
    <source>
        <dbReference type="ARBA" id="ARBA00023015"/>
    </source>
</evidence>
<keyword evidence="7" id="KW-0862">Zinc</keyword>
<dbReference type="FunFam" id="3.30.160.60:FF:001049">
    <property type="entry name" value="zinc finger protein 319"/>
    <property type="match status" value="1"/>
</dbReference>
<keyword evidence="16" id="KW-1185">Reference proteome</keyword>
<evidence type="ECO:0000256" key="6">
    <source>
        <dbReference type="ARBA" id="ARBA00022771"/>
    </source>
</evidence>
<keyword evidence="8" id="KW-0805">Transcription regulation</keyword>
<dbReference type="EMBL" id="JARK01001626">
    <property type="protein sequence ID" value="EYB85784.1"/>
    <property type="molecule type" value="Genomic_DNA"/>
</dbReference>
<dbReference type="InterPro" id="IPR013087">
    <property type="entry name" value="Znf_C2H2_type"/>
</dbReference>
<dbReference type="FunFam" id="3.30.160.60:FF:000446">
    <property type="entry name" value="Zinc finger protein"/>
    <property type="match status" value="1"/>
</dbReference>
<dbReference type="GO" id="GO:0008270">
    <property type="term" value="F:zinc ion binding"/>
    <property type="evidence" value="ECO:0007669"/>
    <property type="project" value="UniProtKB-KW"/>
</dbReference>
<keyword evidence="4" id="KW-0479">Metal-binding</keyword>
<comment type="caution">
    <text evidence="15">The sequence shown here is derived from an EMBL/GenBank/DDBJ whole genome shotgun (WGS) entry which is preliminary data.</text>
</comment>
<keyword evidence="10" id="KW-0804">Transcription</keyword>
<dbReference type="OrthoDB" id="9439903at2759"/>
<evidence type="ECO:0000256" key="4">
    <source>
        <dbReference type="ARBA" id="ARBA00022723"/>
    </source>
</evidence>
<feature type="domain" description="C2H2-type" evidence="14">
    <location>
        <begin position="291"/>
        <end position="318"/>
    </location>
</feature>
<dbReference type="GO" id="GO:0003677">
    <property type="term" value="F:DNA binding"/>
    <property type="evidence" value="ECO:0007669"/>
    <property type="project" value="UniProtKB-KW"/>
</dbReference>
<comment type="subcellular location">
    <subcellularLocation>
        <location evidence="2">Nucleus</location>
    </subcellularLocation>
</comment>
<evidence type="ECO:0000256" key="5">
    <source>
        <dbReference type="ARBA" id="ARBA00022737"/>
    </source>
</evidence>
<evidence type="ECO:0000256" key="9">
    <source>
        <dbReference type="ARBA" id="ARBA00023125"/>
    </source>
</evidence>
<sequence length="415" mass="46994">MQAEDKPEDLTSLRSFDESIMFDGQDFEVFESKVDAEESNGNDRVRHIVESLPRSPGKPAWCFVDGMRGIELVDSKCYRTPHGFQKEATFPCEPLFDDASSADGGNSDTASTTSTPGCSQNVTVPRRKGPLERFTLMIGENILQFKIVKGCEQTNLAGAWSAFSEYRCSLCEKVLASKATWEKHIADAHSCSVKELHCDTCGAVFSSKVSLALHMRFHTAPRPFRCTICTKTFCRSRTLALHMKMHVMGHRHFCQICGRWFKTGAELSDHENTCLAALNGDFVNVSRPFRWQCSYCEKMFHHRRDKNIHERVHTGEKPYTCGYCGRGFSQSQASFFIANFPLTFTLTIHIRTHTGEKPYPCGVCGQEFRDSSALRKHEYRHATLPSSSSVSSIYDDSSIEIDMDEDEHLWNERDP</sequence>
<dbReference type="GO" id="GO:0005634">
    <property type="term" value="C:nucleus"/>
    <property type="evidence" value="ECO:0007669"/>
    <property type="project" value="UniProtKB-SubCell"/>
</dbReference>
<evidence type="ECO:0000256" key="12">
    <source>
        <dbReference type="PROSITE-ProRule" id="PRU00042"/>
    </source>
</evidence>
<keyword evidence="9" id="KW-0238">DNA-binding</keyword>
<evidence type="ECO:0000256" key="1">
    <source>
        <dbReference type="ARBA" id="ARBA00003767"/>
    </source>
</evidence>
<dbReference type="PANTHER" id="PTHR24379:SF121">
    <property type="entry name" value="C2H2-TYPE DOMAIN-CONTAINING PROTEIN"/>
    <property type="match status" value="1"/>
</dbReference>
<dbReference type="STRING" id="53326.A0A016S6B4"/>
<feature type="compositionally biased region" description="Polar residues" evidence="13">
    <location>
        <begin position="112"/>
        <end position="122"/>
    </location>
</feature>